<name>A0ACB9LS46_BAUVA</name>
<reference evidence="1 2" key="1">
    <citation type="journal article" date="2022" name="DNA Res.">
        <title>Chromosomal-level genome assembly of the orchid tree Bauhinia variegata (Leguminosae; Cercidoideae) supports the allotetraploid origin hypothesis of Bauhinia.</title>
        <authorList>
            <person name="Zhong Y."/>
            <person name="Chen Y."/>
            <person name="Zheng D."/>
            <person name="Pang J."/>
            <person name="Liu Y."/>
            <person name="Luo S."/>
            <person name="Meng S."/>
            <person name="Qian L."/>
            <person name="Wei D."/>
            <person name="Dai S."/>
            <person name="Zhou R."/>
        </authorList>
    </citation>
    <scope>NUCLEOTIDE SEQUENCE [LARGE SCALE GENOMIC DNA]</scope>
    <source>
        <strain evidence="1">BV-YZ2020</strain>
    </source>
</reference>
<proteinExistence type="predicted"/>
<sequence>MASYDSSYLIIVSAAIPLFIHPASGETTQDLIDIVCRQTEDYGFCNQIFHQYLKSPVTDMIGLAQITVEQSLELSTLTRNFIAYNLLPMAATPGAKKLLYDCKASYEKVMSYFQFAAIAFFSKKYEAVYRMEQMAPRALVGCIVEPPPPYPFNKLVGLKKQMRVLLSMAVICGKDIAHSRTLLFFIYVC</sequence>
<organism evidence="1 2">
    <name type="scientific">Bauhinia variegata</name>
    <name type="common">Purple orchid tree</name>
    <name type="synonym">Phanera variegata</name>
    <dbReference type="NCBI Taxonomy" id="167791"/>
    <lineage>
        <taxon>Eukaryota</taxon>
        <taxon>Viridiplantae</taxon>
        <taxon>Streptophyta</taxon>
        <taxon>Embryophyta</taxon>
        <taxon>Tracheophyta</taxon>
        <taxon>Spermatophyta</taxon>
        <taxon>Magnoliopsida</taxon>
        <taxon>eudicotyledons</taxon>
        <taxon>Gunneridae</taxon>
        <taxon>Pentapetalae</taxon>
        <taxon>rosids</taxon>
        <taxon>fabids</taxon>
        <taxon>Fabales</taxon>
        <taxon>Fabaceae</taxon>
        <taxon>Cercidoideae</taxon>
        <taxon>Cercideae</taxon>
        <taxon>Bauhiniinae</taxon>
        <taxon>Bauhinia</taxon>
    </lineage>
</organism>
<gene>
    <name evidence="1" type="ORF">L6164_026572</name>
</gene>
<accession>A0ACB9LS46</accession>
<comment type="caution">
    <text evidence="1">The sequence shown here is derived from an EMBL/GenBank/DDBJ whole genome shotgun (WGS) entry which is preliminary data.</text>
</comment>
<dbReference type="Proteomes" id="UP000828941">
    <property type="component" value="Chromosome 11"/>
</dbReference>
<evidence type="ECO:0000313" key="2">
    <source>
        <dbReference type="Proteomes" id="UP000828941"/>
    </source>
</evidence>
<evidence type="ECO:0000313" key="1">
    <source>
        <dbReference type="EMBL" id="KAI4313609.1"/>
    </source>
</evidence>
<protein>
    <submittedName>
        <fullName evidence="1">Uncharacterized protein</fullName>
    </submittedName>
</protein>
<dbReference type="EMBL" id="CM039436">
    <property type="protein sequence ID" value="KAI4313609.1"/>
    <property type="molecule type" value="Genomic_DNA"/>
</dbReference>
<keyword evidence="2" id="KW-1185">Reference proteome</keyword>